<evidence type="ECO:0000313" key="4">
    <source>
        <dbReference type="Proteomes" id="UP001364156"/>
    </source>
</evidence>
<proteinExistence type="predicted"/>
<feature type="region of interest" description="Disordered" evidence="1">
    <location>
        <begin position="1"/>
        <end position="21"/>
    </location>
</feature>
<evidence type="ECO:0000256" key="1">
    <source>
        <dbReference type="SAM" id="MobiDB-lite"/>
    </source>
</evidence>
<organism evidence="3 4">
    <name type="scientific">Roseovarius phycicola</name>
    <dbReference type="NCBI Taxonomy" id="3080976"/>
    <lineage>
        <taxon>Bacteria</taxon>
        <taxon>Pseudomonadati</taxon>
        <taxon>Pseudomonadota</taxon>
        <taxon>Alphaproteobacteria</taxon>
        <taxon>Rhodobacterales</taxon>
        <taxon>Roseobacteraceae</taxon>
        <taxon>Roseovarius</taxon>
    </lineage>
</organism>
<protein>
    <submittedName>
        <fullName evidence="3">Uncharacterized protein</fullName>
    </submittedName>
</protein>
<evidence type="ECO:0000313" key="3">
    <source>
        <dbReference type="EMBL" id="WWR48187.1"/>
    </source>
</evidence>
<sequence length="160" mass="17628">MTAVSDHSDTQTHDMTDAILEPTERASSARRAIASCAGGALYMAALGIWLVPAEDSAMQLIKLVASCLMVAAGAFLFHGVSARAREPEVQVDLITRQLRVYEYDNRGRAVLKACHEMDDLQELSLRKDRLRARDEQGELMVDVEIGEEEGKALLRSLKAQ</sequence>
<accession>A0ABZ2HLG7</accession>
<feature type="transmembrane region" description="Helical" evidence="2">
    <location>
        <begin position="57"/>
        <end position="77"/>
    </location>
</feature>
<keyword evidence="4" id="KW-1185">Reference proteome</keyword>
<feature type="transmembrane region" description="Helical" evidence="2">
    <location>
        <begin position="32"/>
        <end position="51"/>
    </location>
</feature>
<gene>
    <name evidence="3" type="ORF">RZ517_08460</name>
</gene>
<dbReference type="EMBL" id="CP146069">
    <property type="protein sequence ID" value="WWR48187.1"/>
    <property type="molecule type" value="Genomic_DNA"/>
</dbReference>
<name>A0ABZ2HLG7_9RHOB</name>
<dbReference type="RefSeq" id="WP_338551006.1">
    <property type="nucleotide sequence ID" value="NZ_CP146069.1"/>
</dbReference>
<dbReference type="Proteomes" id="UP001364156">
    <property type="component" value="Chromosome"/>
</dbReference>
<keyword evidence="2" id="KW-1133">Transmembrane helix</keyword>
<evidence type="ECO:0000256" key="2">
    <source>
        <dbReference type="SAM" id="Phobius"/>
    </source>
</evidence>
<feature type="compositionally biased region" description="Basic and acidic residues" evidence="1">
    <location>
        <begin position="1"/>
        <end position="16"/>
    </location>
</feature>
<keyword evidence="2" id="KW-0472">Membrane</keyword>
<keyword evidence="2" id="KW-0812">Transmembrane</keyword>
<reference evidence="3 4" key="1">
    <citation type="submission" date="2023-10" db="EMBL/GenBank/DDBJ databases">
        <title>Roseovarius strain S88 nov., isolated from a marine algae.</title>
        <authorList>
            <person name="Lee M.W."/>
            <person name="Lee J.K."/>
            <person name="Kim J.M."/>
            <person name="Choi D.G."/>
            <person name="Baek J.H."/>
            <person name="Bayburt H."/>
            <person name="Jung J.J."/>
            <person name="Han D.M."/>
            <person name="Jeon C.O."/>
        </authorList>
    </citation>
    <scope>NUCLEOTIDE SEQUENCE [LARGE SCALE GENOMIC DNA]</scope>
    <source>
        <strain evidence="3 4">S88</strain>
    </source>
</reference>